<evidence type="ECO:0000256" key="8">
    <source>
        <dbReference type="PROSITE-ProRule" id="PRU00221"/>
    </source>
</evidence>
<keyword evidence="3" id="KW-0963">Cytoplasm</keyword>
<dbReference type="GO" id="GO:0005634">
    <property type="term" value="C:nucleus"/>
    <property type="evidence" value="ECO:0007669"/>
    <property type="project" value="UniProtKB-SubCell"/>
</dbReference>
<evidence type="ECO:0000256" key="4">
    <source>
        <dbReference type="ARBA" id="ARBA00022574"/>
    </source>
</evidence>
<dbReference type="STRING" id="299467.A0A443RZ42"/>
<comment type="caution">
    <text evidence="9">The sequence shown here is derived from an EMBL/GenBank/DDBJ whole genome shotgun (WGS) entry which is preliminary data.</text>
</comment>
<evidence type="ECO:0000256" key="7">
    <source>
        <dbReference type="ARBA" id="ARBA00040954"/>
    </source>
</evidence>
<evidence type="ECO:0000313" key="9">
    <source>
        <dbReference type="EMBL" id="RWS20537.1"/>
    </source>
</evidence>
<dbReference type="SMART" id="SM00320">
    <property type="entry name" value="WD40"/>
    <property type="match status" value="5"/>
</dbReference>
<dbReference type="InterPro" id="IPR020472">
    <property type="entry name" value="WD40_PAC1"/>
</dbReference>
<dbReference type="InterPro" id="IPR036322">
    <property type="entry name" value="WD40_repeat_dom_sf"/>
</dbReference>
<dbReference type="PROSITE" id="PS50082">
    <property type="entry name" value="WD_REPEATS_2"/>
    <property type="match status" value="3"/>
</dbReference>
<dbReference type="OrthoDB" id="6488124at2759"/>
<dbReference type="Proteomes" id="UP000288716">
    <property type="component" value="Unassembled WGS sequence"/>
</dbReference>
<keyword evidence="5" id="KW-0677">Repeat</keyword>
<evidence type="ECO:0000256" key="6">
    <source>
        <dbReference type="ARBA" id="ARBA00023242"/>
    </source>
</evidence>
<feature type="repeat" description="WD" evidence="8">
    <location>
        <begin position="97"/>
        <end position="138"/>
    </location>
</feature>
<feature type="repeat" description="WD" evidence="8">
    <location>
        <begin position="55"/>
        <end position="96"/>
    </location>
</feature>
<dbReference type="Pfam" id="PF00400">
    <property type="entry name" value="WD40"/>
    <property type="match status" value="3"/>
</dbReference>
<evidence type="ECO:0000256" key="5">
    <source>
        <dbReference type="ARBA" id="ARBA00022737"/>
    </source>
</evidence>
<sequence length="282" mass="31351">YGLVITASGDSGAHIWAPELHKVNINDAIDNSVDDEKVEQQTDETHLIKQPLLRLSGHSSVVISCDWLSTVDQCVTASWDRTADIYDINTGELIVQLMGHDQELTDVEAHSSAPLIVTSSHDTTFRLWDFREAIHSVSVFQGHVDCVTSATFLGTDKVVSGSDDRTVKVWDLKNMRSPLTSIYVEAPINKLGVSQQHNYIAIPLENRNVRLYDCNGNRICRLPRNHHERMVTCVAFAAMNASPCNAMQACSPSLPYTGIQLFTCGFDRKVCHWSINASDHKS</sequence>
<dbReference type="PROSITE" id="PS50294">
    <property type="entry name" value="WD_REPEATS_REGION"/>
    <property type="match status" value="2"/>
</dbReference>
<accession>A0A443RZ42</accession>
<proteinExistence type="predicted"/>
<keyword evidence="6" id="KW-0539">Nucleus</keyword>
<dbReference type="PROSITE" id="PS00678">
    <property type="entry name" value="WD_REPEATS_1"/>
    <property type="match status" value="1"/>
</dbReference>
<evidence type="ECO:0000256" key="1">
    <source>
        <dbReference type="ARBA" id="ARBA00004123"/>
    </source>
</evidence>
<dbReference type="VEuPathDB" id="VectorBase:LDEU011503"/>
<dbReference type="AlphaFoldDB" id="A0A443RZ42"/>
<dbReference type="InterPro" id="IPR019775">
    <property type="entry name" value="WD40_repeat_CS"/>
</dbReference>
<dbReference type="SUPFAM" id="SSF50978">
    <property type="entry name" value="WD40 repeat-like"/>
    <property type="match status" value="1"/>
</dbReference>
<keyword evidence="4 8" id="KW-0853">WD repeat</keyword>
<dbReference type="EMBL" id="NCKV01016990">
    <property type="protein sequence ID" value="RWS20537.1"/>
    <property type="molecule type" value="Genomic_DNA"/>
</dbReference>
<dbReference type="PANTHER" id="PTHR19855:SF12">
    <property type="entry name" value="WD REPEAT-CONTAINING PROTEIN 37"/>
    <property type="match status" value="1"/>
</dbReference>
<dbReference type="PANTHER" id="PTHR19855">
    <property type="entry name" value="WD40 REPEAT PROTEIN 12, 37"/>
    <property type="match status" value="1"/>
</dbReference>
<reference evidence="9 10" key="1">
    <citation type="journal article" date="2018" name="Gigascience">
        <title>Genomes of trombidid mites reveal novel predicted allergens and laterally-transferred genes associated with secondary metabolism.</title>
        <authorList>
            <person name="Dong X."/>
            <person name="Chaisiri K."/>
            <person name="Xia D."/>
            <person name="Armstrong S.D."/>
            <person name="Fang Y."/>
            <person name="Donnelly M.J."/>
            <person name="Kadowaki T."/>
            <person name="McGarry J.W."/>
            <person name="Darby A.C."/>
            <person name="Makepeace B.L."/>
        </authorList>
    </citation>
    <scope>NUCLEOTIDE SEQUENCE [LARGE SCALE GENOMIC DNA]</scope>
    <source>
        <strain evidence="9">UoL-UT</strain>
    </source>
</reference>
<name>A0A443RZ42_9ACAR</name>
<protein>
    <recommendedName>
        <fullName evidence="7">WD repeat-containing protein 37</fullName>
    </recommendedName>
</protein>
<evidence type="ECO:0000256" key="3">
    <source>
        <dbReference type="ARBA" id="ARBA00022490"/>
    </source>
</evidence>
<dbReference type="GO" id="GO:0005737">
    <property type="term" value="C:cytoplasm"/>
    <property type="evidence" value="ECO:0007669"/>
    <property type="project" value="UniProtKB-SubCell"/>
</dbReference>
<comment type="subcellular location">
    <subcellularLocation>
        <location evidence="2">Cytoplasm</location>
    </subcellularLocation>
    <subcellularLocation>
        <location evidence="1">Nucleus</location>
    </subcellularLocation>
</comment>
<dbReference type="InterPro" id="IPR001680">
    <property type="entry name" value="WD40_rpt"/>
</dbReference>
<gene>
    <name evidence="9" type="ORF">B4U80_09572</name>
</gene>
<dbReference type="PRINTS" id="PR00320">
    <property type="entry name" value="GPROTEINBRPT"/>
</dbReference>
<evidence type="ECO:0000256" key="2">
    <source>
        <dbReference type="ARBA" id="ARBA00004496"/>
    </source>
</evidence>
<dbReference type="InterPro" id="IPR015943">
    <property type="entry name" value="WD40/YVTN_repeat-like_dom_sf"/>
</dbReference>
<feature type="non-terminal residue" evidence="9">
    <location>
        <position position="1"/>
    </location>
</feature>
<keyword evidence="10" id="KW-1185">Reference proteome</keyword>
<feature type="repeat" description="WD" evidence="8">
    <location>
        <begin position="140"/>
        <end position="180"/>
    </location>
</feature>
<evidence type="ECO:0000313" key="10">
    <source>
        <dbReference type="Proteomes" id="UP000288716"/>
    </source>
</evidence>
<organism evidence="9 10">
    <name type="scientific">Leptotrombidium deliense</name>
    <dbReference type="NCBI Taxonomy" id="299467"/>
    <lineage>
        <taxon>Eukaryota</taxon>
        <taxon>Metazoa</taxon>
        <taxon>Ecdysozoa</taxon>
        <taxon>Arthropoda</taxon>
        <taxon>Chelicerata</taxon>
        <taxon>Arachnida</taxon>
        <taxon>Acari</taxon>
        <taxon>Acariformes</taxon>
        <taxon>Trombidiformes</taxon>
        <taxon>Prostigmata</taxon>
        <taxon>Anystina</taxon>
        <taxon>Parasitengona</taxon>
        <taxon>Trombiculoidea</taxon>
        <taxon>Trombiculidae</taxon>
        <taxon>Leptotrombidium</taxon>
    </lineage>
</organism>
<dbReference type="Gene3D" id="2.130.10.10">
    <property type="entry name" value="YVTN repeat-like/Quinoprotein amine dehydrogenase"/>
    <property type="match status" value="2"/>
</dbReference>